<reference evidence="2" key="1">
    <citation type="submission" date="2011-01" db="EMBL/GenBank/DDBJ databases">
        <title>Complete sequence of chromosome of Acidobacterium sp. MP5ACTX9.</title>
        <authorList>
            <consortium name="US DOE Joint Genome Institute"/>
            <person name="Lucas S."/>
            <person name="Copeland A."/>
            <person name="Lapidus A."/>
            <person name="Cheng J.-F."/>
            <person name="Goodwin L."/>
            <person name="Pitluck S."/>
            <person name="Teshima H."/>
            <person name="Detter J.C."/>
            <person name="Han C."/>
            <person name="Tapia R."/>
            <person name="Land M."/>
            <person name="Hauser L."/>
            <person name="Kyrpides N."/>
            <person name="Ivanova N."/>
            <person name="Ovchinnikova G."/>
            <person name="Pagani I."/>
            <person name="Rawat S.R."/>
            <person name="Mannisto M."/>
            <person name="Haggblom M.M."/>
            <person name="Woyke T."/>
        </authorList>
    </citation>
    <scope>NUCLEOTIDE SEQUENCE [LARGE SCALE GENOMIC DNA]</scope>
    <source>
        <strain evidence="2">MP5ACTX9</strain>
    </source>
</reference>
<dbReference type="HOGENOM" id="CLU_2508069_0_0_0"/>
<sequence length="85" mass="9828">MFLPKNYQLFEVDGSSLQHMPHVSHASIARPDRVRSVGKRNLPIRSKIRNHFNLRVKTVNVTRLMIHRVHREANAGKPERSLIAP</sequence>
<keyword evidence="2" id="KW-1185">Reference proteome</keyword>
<evidence type="ECO:0000313" key="2">
    <source>
        <dbReference type="Proteomes" id="UP000000343"/>
    </source>
</evidence>
<dbReference type="KEGG" id="acm:AciX9_0309"/>
<protein>
    <submittedName>
        <fullName evidence="1">Uncharacterized protein</fullName>
    </submittedName>
</protein>
<gene>
    <name evidence="1" type="ordered locus">AciX9_0309</name>
</gene>
<dbReference type="AlphaFoldDB" id="E8WWQ3"/>
<dbReference type="Proteomes" id="UP000000343">
    <property type="component" value="Chromosome"/>
</dbReference>
<name>E8WWQ3_GRATM</name>
<organism evidence="2">
    <name type="scientific">Granulicella tundricola (strain ATCC BAA-1859 / DSM 23138 / MP5ACTX9)</name>
    <dbReference type="NCBI Taxonomy" id="1198114"/>
    <lineage>
        <taxon>Bacteria</taxon>
        <taxon>Pseudomonadati</taxon>
        <taxon>Acidobacteriota</taxon>
        <taxon>Terriglobia</taxon>
        <taxon>Terriglobales</taxon>
        <taxon>Acidobacteriaceae</taxon>
        <taxon>Granulicella</taxon>
    </lineage>
</organism>
<proteinExistence type="predicted"/>
<dbReference type="EMBL" id="CP002480">
    <property type="protein sequence ID" value="ADW67381.1"/>
    <property type="molecule type" value="Genomic_DNA"/>
</dbReference>
<evidence type="ECO:0000313" key="1">
    <source>
        <dbReference type="EMBL" id="ADW67381.1"/>
    </source>
</evidence>
<dbReference type="PaxDb" id="1198114-AciX9_0309"/>
<accession>E8WWQ3</accession>
<dbReference type="STRING" id="1198114.AciX9_0309"/>